<evidence type="ECO:0000256" key="1">
    <source>
        <dbReference type="SAM" id="MobiDB-lite"/>
    </source>
</evidence>
<dbReference type="InterPro" id="IPR003776">
    <property type="entry name" value="YcaO-like_dom"/>
</dbReference>
<keyword evidence="4" id="KW-1185">Reference proteome</keyword>
<dbReference type="PROSITE" id="PS51664">
    <property type="entry name" value="YCAO"/>
    <property type="match status" value="1"/>
</dbReference>
<evidence type="ECO:0000259" key="2">
    <source>
        <dbReference type="PROSITE" id="PS51664"/>
    </source>
</evidence>
<dbReference type="RefSeq" id="WP_306892423.1">
    <property type="nucleotide sequence ID" value="NZ_BAAAGJ010000005.1"/>
</dbReference>
<feature type="domain" description="YcaO" evidence="2">
    <location>
        <begin position="103"/>
        <end position="470"/>
    </location>
</feature>
<organism evidence="3 4">
    <name type="scientific">Spirilliplanes yamanashiensis</name>
    <dbReference type="NCBI Taxonomy" id="42233"/>
    <lineage>
        <taxon>Bacteria</taxon>
        <taxon>Bacillati</taxon>
        <taxon>Actinomycetota</taxon>
        <taxon>Actinomycetes</taxon>
        <taxon>Micromonosporales</taxon>
        <taxon>Micromonosporaceae</taxon>
        <taxon>Spirilliplanes</taxon>
    </lineage>
</organism>
<dbReference type="Gene3D" id="3.30.160.660">
    <property type="match status" value="1"/>
</dbReference>
<dbReference type="Gene3D" id="3.30.1330.230">
    <property type="match status" value="1"/>
</dbReference>
<evidence type="ECO:0000313" key="4">
    <source>
        <dbReference type="Proteomes" id="UP000652013"/>
    </source>
</evidence>
<dbReference type="AlphaFoldDB" id="A0A8J3Y4E2"/>
<dbReference type="Proteomes" id="UP000652013">
    <property type="component" value="Unassembled WGS sequence"/>
</dbReference>
<name>A0A8J3Y4E2_9ACTN</name>
<dbReference type="EMBL" id="BOOY01000003">
    <property type="protein sequence ID" value="GIJ01180.1"/>
    <property type="molecule type" value="Genomic_DNA"/>
</dbReference>
<comment type="caution">
    <text evidence="3">The sequence shown here is derived from an EMBL/GenBank/DDBJ whole genome shotgun (WGS) entry which is preliminary data.</text>
</comment>
<proteinExistence type="predicted"/>
<dbReference type="NCBIfam" id="TIGR03604">
    <property type="entry name" value="TOMM_cyclo_SagD"/>
    <property type="match status" value="1"/>
</dbReference>
<accession>A0A8J3Y4E2</accession>
<evidence type="ECO:0000313" key="3">
    <source>
        <dbReference type="EMBL" id="GIJ01180.1"/>
    </source>
</evidence>
<reference evidence="3" key="1">
    <citation type="submission" date="2021-01" db="EMBL/GenBank/DDBJ databases">
        <title>Whole genome shotgun sequence of Spirilliplanes yamanashiensis NBRC 15828.</title>
        <authorList>
            <person name="Komaki H."/>
            <person name="Tamura T."/>
        </authorList>
    </citation>
    <scope>NUCLEOTIDE SEQUENCE</scope>
    <source>
        <strain evidence="3">NBRC 15828</strain>
    </source>
</reference>
<feature type="region of interest" description="Disordered" evidence="1">
    <location>
        <begin position="22"/>
        <end position="53"/>
    </location>
</feature>
<dbReference type="Gene3D" id="3.30.40.250">
    <property type="match status" value="1"/>
</dbReference>
<dbReference type="PANTHER" id="PTHR37809:SF1">
    <property type="entry name" value="RIBOSOMAL PROTEIN S12 METHYLTHIOTRANSFERASE ACCESSORY FACTOR YCAO"/>
    <property type="match status" value="1"/>
</dbReference>
<sequence length="470" mass="51423">MLLRLLLLRQLHELRLLRRRPADRPAAARRRPGGSPVRTLPMTDATRAPRPPSTLDRLVSPVGVVGGLRRATAPRGLDRLGVWVGSAGSGRPGHAGHRQPELGSARVLDDPDLARVVAVAETTERYAGRNLAHRPVTARAADLPGAVLDMGRVARCSAREHAHPRCPLTPYDPDAPIRWVPGTDLHTGARVHVPAVMASYGVRPGPGERFWYQISTGTAVHTDPIRALTGALLEVIERDLIAVLWLQRLPVPALHPRHHTERVAHLLDRAARRWLTTHLFDATGDLGVPTVYALQTAPHDPRAHRVVGCGTGPDLGAAAESALLEMATLREAFHADERAPERPEDFRSVMHGAMHMADPARAAAFDFLLTPRPAADHDPRLPADPAELLRHLLGLLRERDMPAVVVDHTSRELVAAGLTGLTVVVPDLMPMSLHPLARYLAHPRLYDAPRRMGHRVLPEAEVNPWPQPFA</sequence>
<dbReference type="Pfam" id="PF02624">
    <property type="entry name" value="YcaO"/>
    <property type="match status" value="1"/>
</dbReference>
<protein>
    <recommendedName>
        <fullName evidence="2">YcaO domain-containing protein</fullName>
    </recommendedName>
</protein>
<dbReference type="InterPro" id="IPR027624">
    <property type="entry name" value="TOMM_cyclo_SagD"/>
</dbReference>
<gene>
    <name evidence="3" type="ORF">Sya03_05320</name>
</gene>
<dbReference type="PANTHER" id="PTHR37809">
    <property type="entry name" value="RIBOSOMAL PROTEIN S12 METHYLTHIOTRANSFERASE ACCESSORY FACTOR YCAO"/>
    <property type="match status" value="1"/>
</dbReference>